<dbReference type="InterPro" id="IPR023520">
    <property type="entry name" value="UvdE_bac"/>
</dbReference>
<dbReference type="GO" id="GO:0009411">
    <property type="term" value="P:response to UV"/>
    <property type="evidence" value="ECO:0007669"/>
    <property type="project" value="InterPro"/>
</dbReference>
<evidence type="ECO:0000256" key="8">
    <source>
        <dbReference type="HAMAP-Rule" id="MF_00606"/>
    </source>
</evidence>
<comment type="function">
    <text evidence="7">Component in a DNA repair pathway. Removal of UV LIGHT damaged nucleotides. Recognizes pyrimidine dimers and cleave a phosphodiester bond immediately 5' to the lesion.</text>
</comment>
<keyword evidence="2 8" id="KW-0255">Endonuclease</keyword>
<protein>
    <recommendedName>
        <fullName evidence="8">UV DNA damage endonuclease</fullName>
        <shortName evidence="8">UV-endonuclease</shortName>
        <shortName evidence="8">UVED</shortName>
        <ecNumber evidence="8">3.-.-.-</ecNumber>
    </recommendedName>
</protein>
<dbReference type="PATRIC" id="fig|1679170.3.peg.5116"/>
<dbReference type="EMBL" id="LFZW01000001">
    <property type="protein sequence ID" value="KMY51988.1"/>
    <property type="molecule type" value="Genomic_DNA"/>
</dbReference>
<evidence type="ECO:0000256" key="6">
    <source>
        <dbReference type="ARBA" id="ARBA00023204"/>
    </source>
</evidence>
<comment type="similarity">
    <text evidence="8">Belongs to the uve1/UvsE family.</text>
</comment>
<evidence type="ECO:0000313" key="10">
    <source>
        <dbReference type="Proteomes" id="UP000037146"/>
    </source>
</evidence>
<proteinExistence type="inferred from homology"/>
<dbReference type="RefSeq" id="WP_049683345.1">
    <property type="nucleotide sequence ID" value="NZ_LFZW01000001.1"/>
</dbReference>
<dbReference type="STRING" id="1679170.AC625_22705"/>
<dbReference type="InterPro" id="IPR036237">
    <property type="entry name" value="Xyl_isomerase-like_sf"/>
</dbReference>
<dbReference type="GO" id="GO:0004519">
    <property type="term" value="F:endonuclease activity"/>
    <property type="evidence" value="ECO:0007669"/>
    <property type="project" value="UniProtKB-UniRule"/>
</dbReference>
<gene>
    <name evidence="8 9" type="primary">uvsE</name>
    <name evidence="9" type="ORF">AC625_22705</name>
</gene>
<dbReference type="InterPro" id="IPR004601">
    <property type="entry name" value="UvdE"/>
</dbReference>
<evidence type="ECO:0000256" key="7">
    <source>
        <dbReference type="ARBA" id="ARBA00025029"/>
    </source>
</evidence>
<keyword evidence="4 8" id="KW-0228">DNA excision</keyword>
<sequence>MKIRFGFVSIATRLWEASPAKTVTFKRYCQLGKENGMQKLLEITKQNIANTKRVLYYNTAHQIELYRMSSSIVPLATHPDVNWDFVTPFKDEWKELGDWVKTNHLRISFHPNQFTLFTSPKPQITLNAVKDMEFHFKMLEAMGVQKQAVINIHVGGAYGDKESATFRFHENLRSLPQIVKQQMTLENDDKTYTTDETLAICQKERIPMVFDYHHHMVNIGVKAFQDLLPAMFSTWEHTQLVPKIHISSPKSEKEFRSHSDFVNLDFIMPLLQALKEYQHDVDFMIEAKMKDQAMLQLINDVAKIRGVKRISGGTVEWK</sequence>
<keyword evidence="10" id="KW-1185">Reference proteome</keyword>
<organism evidence="9 10">
    <name type="scientific">Peribacillus loiseleuriae</name>
    <dbReference type="NCBI Taxonomy" id="1679170"/>
    <lineage>
        <taxon>Bacteria</taxon>
        <taxon>Bacillati</taxon>
        <taxon>Bacillota</taxon>
        <taxon>Bacilli</taxon>
        <taxon>Bacillales</taxon>
        <taxon>Bacillaceae</taxon>
        <taxon>Peribacillus</taxon>
    </lineage>
</organism>
<keyword evidence="5 8" id="KW-0378">Hydrolase</keyword>
<dbReference type="PANTHER" id="PTHR31290">
    <property type="entry name" value="UV-DAMAGE ENDONUCLEASE"/>
    <property type="match status" value="1"/>
</dbReference>
<name>A0A0K9GZC6_9BACI</name>
<dbReference type="PANTHER" id="PTHR31290:SF5">
    <property type="entry name" value="UV-DAMAGE ENDONUCLEASE"/>
    <property type="match status" value="1"/>
</dbReference>
<dbReference type="NCBIfam" id="TIGR00629">
    <property type="entry name" value="uvde"/>
    <property type="match status" value="1"/>
</dbReference>
<keyword evidence="6 8" id="KW-0234">DNA repair</keyword>
<dbReference type="SUPFAM" id="SSF51658">
    <property type="entry name" value="Xylose isomerase-like"/>
    <property type="match status" value="1"/>
</dbReference>
<keyword evidence="1 8" id="KW-0540">Nuclease</keyword>
<dbReference type="Pfam" id="PF03851">
    <property type="entry name" value="UvdE"/>
    <property type="match status" value="1"/>
</dbReference>
<evidence type="ECO:0000256" key="5">
    <source>
        <dbReference type="ARBA" id="ARBA00022801"/>
    </source>
</evidence>
<evidence type="ECO:0000256" key="4">
    <source>
        <dbReference type="ARBA" id="ARBA00022769"/>
    </source>
</evidence>
<accession>A0A0K9GZC6</accession>
<evidence type="ECO:0000256" key="2">
    <source>
        <dbReference type="ARBA" id="ARBA00022759"/>
    </source>
</evidence>
<dbReference type="HAMAP" id="MF_00606">
    <property type="entry name" value="UV_endonuclease"/>
    <property type="match status" value="1"/>
</dbReference>
<dbReference type="GO" id="GO:0006289">
    <property type="term" value="P:nucleotide-excision repair"/>
    <property type="evidence" value="ECO:0007669"/>
    <property type="project" value="InterPro"/>
</dbReference>
<dbReference type="Gene3D" id="3.20.20.150">
    <property type="entry name" value="Divalent-metal-dependent TIM barrel enzymes"/>
    <property type="match status" value="1"/>
</dbReference>
<dbReference type="OrthoDB" id="9782576at2"/>
<evidence type="ECO:0000313" key="9">
    <source>
        <dbReference type="EMBL" id="KMY51988.1"/>
    </source>
</evidence>
<comment type="function">
    <text evidence="8">Component in a DNA repair pathway. Removal of UV-light damaged nucleotides. Recognizes pyrimidine dimers and cleave a phosphodiester bond immediately 5' to the lesion.</text>
</comment>
<reference evidence="10" key="1">
    <citation type="submission" date="2015-07" db="EMBL/GenBank/DDBJ databases">
        <title>Genome sequencing project for genomic taxonomy and phylogenomics of Bacillus-like bacteria.</title>
        <authorList>
            <person name="Liu B."/>
            <person name="Wang J."/>
            <person name="Zhu Y."/>
            <person name="Liu G."/>
            <person name="Chen Q."/>
            <person name="Chen Z."/>
            <person name="Lan J."/>
            <person name="Che J."/>
            <person name="Ge C."/>
            <person name="Shi H."/>
            <person name="Pan Z."/>
            <person name="Liu X."/>
        </authorList>
    </citation>
    <scope>NUCLEOTIDE SEQUENCE [LARGE SCALE GENOMIC DNA]</scope>
    <source>
        <strain evidence="10">FJAT-27997</strain>
    </source>
</reference>
<evidence type="ECO:0000256" key="1">
    <source>
        <dbReference type="ARBA" id="ARBA00022722"/>
    </source>
</evidence>
<comment type="caution">
    <text evidence="9">The sequence shown here is derived from an EMBL/GenBank/DDBJ whole genome shotgun (WGS) entry which is preliminary data.</text>
</comment>
<dbReference type="EC" id="3.-.-.-" evidence="8"/>
<dbReference type="Proteomes" id="UP000037146">
    <property type="component" value="Unassembled WGS sequence"/>
</dbReference>
<keyword evidence="3 8" id="KW-0227">DNA damage</keyword>
<dbReference type="AlphaFoldDB" id="A0A0K9GZC6"/>
<dbReference type="GO" id="GO:0016787">
    <property type="term" value="F:hydrolase activity"/>
    <property type="evidence" value="ECO:0007669"/>
    <property type="project" value="UniProtKB-KW"/>
</dbReference>
<evidence type="ECO:0000256" key="3">
    <source>
        <dbReference type="ARBA" id="ARBA00022763"/>
    </source>
</evidence>
<dbReference type="GO" id="GO:0006290">
    <property type="term" value="P:pyrimidine dimer repair"/>
    <property type="evidence" value="ECO:0007669"/>
    <property type="project" value="UniProtKB-UniRule"/>
</dbReference>